<protein>
    <submittedName>
        <fullName evidence="1">Uncharacterized protein</fullName>
    </submittedName>
</protein>
<dbReference type="HOGENOM" id="CLU_3076173_0_0_0"/>
<dbReference type="KEGG" id="atm:ANT_19200"/>
<dbReference type="AlphaFoldDB" id="E8N682"/>
<dbReference type="InParanoid" id="E8N682"/>
<dbReference type="EMBL" id="AP012029">
    <property type="protein sequence ID" value="BAJ63946.1"/>
    <property type="molecule type" value="Genomic_DNA"/>
</dbReference>
<evidence type="ECO:0000313" key="1">
    <source>
        <dbReference type="EMBL" id="BAJ63946.1"/>
    </source>
</evidence>
<organism evidence="1 2">
    <name type="scientific">Anaerolinea thermophila (strain DSM 14523 / JCM 11388 / NBRC 100420 / UNI-1)</name>
    <dbReference type="NCBI Taxonomy" id="926569"/>
    <lineage>
        <taxon>Bacteria</taxon>
        <taxon>Bacillati</taxon>
        <taxon>Chloroflexota</taxon>
        <taxon>Anaerolineae</taxon>
        <taxon>Anaerolineales</taxon>
        <taxon>Anaerolineaceae</taxon>
        <taxon>Anaerolinea</taxon>
    </lineage>
</organism>
<dbReference type="Proteomes" id="UP000008922">
    <property type="component" value="Chromosome"/>
</dbReference>
<name>E8N682_ANATU</name>
<dbReference type="STRING" id="926569.ANT_19200"/>
<sequence length="52" mass="5996">MQTQFGDSSFRFDWVISPSLIDQALKRFSLGMYSIHGPCLMIGQGYMRMECD</sequence>
<keyword evidence="2" id="KW-1185">Reference proteome</keyword>
<gene>
    <name evidence="1" type="ordered locus">ANT_19200</name>
</gene>
<accession>E8N682</accession>
<proteinExistence type="predicted"/>
<reference evidence="1 2" key="1">
    <citation type="submission" date="2010-12" db="EMBL/GenBank/DDBJ databases">
        <title>Whole genome sequence of Anaerolinea thermophila UNI-1.</title>
        <authorList>
            <person name="Narita-Yamada S."/>
            <person name="Kishi E."/>
            <person name="Watanabe Y."/>
            <person name="Takasaki K."/>
            <person name="Ankai A."/>
            <person name="Oguchi A."/>
            <person name="Fukui S."/>
            <person name="Takahashi M."/>
            <person name="Yashiro I."/>
            <person name="Hosoyama A."/>
            <person name="Sekiguchi Y."/>
            <person name="Hanada S."/>
            <person name="Fujita N."/>
        </authorList>
    </citation>
    <scope>NUCLEOTIDE SEQUENCE [LARGE SCALE GENOMIC DNA]</scope>
    <source>
        <strain evidence="2">DSM 14523 / JCM 11388 / NBRC 100420 / UNI-1</strain>
    </source>
</reference>
<evidence type="ECO:0000313" key="2">
    <source>
        <dbReference type="Proteomes" id="UP000008922"/>
    </source>
</evidence>